<feature type="repeat" description="ARM" evidence="1">
    <location>
        <begin position="221"/>
        <end position="249"/>
    </location>
</feature>
<dbReference type="PANTHER" id="PTHR47451:SF1">
    <property type="entry name" value="ARM REPEAT SUPERFAMILY PROTEIN"/>
    <property type="match status" value="1"/>
</dbReference>
<dbReference type="SMART" id="SM00185">
    <property type="entry name" value="ARM"/>
    <property type="match status" value="7"/>
</dbReference>
<dbReference type="AlphaFoldDB" id="A0A5P1EWK5"/>
<sequence length="846" mass="91533">MASSGVAPPSISNPKLPSAAAASAASRESRRTTSSSERGLAAPPALHPQLRPRSLRARASASGDGGEEGGASAEARTKSEFETPNRNVSSGEGYVGLFVRMLGLDNDSLDREQAIITLWKYSQGGKSCIDGIMQYSGCINLVISLLKSDSCATCEAAAGLLRTVSSVNLYRDILSDSGAIEEISSLLCRSPLTSEVKEQSLCTLWNLSIDEKLRVKLVNNEFLPVLVKFLDDEDIKVKEAAGGILANLSLSPCCHSLLVENGVIQKLADILKRNVEDSKVLRKEAKTTLLELAKDVYYRISIMEEGLIRVPIIGASAYKSFRSPSHSWPSLPDGTELQRSSRPSRYGATELLLGLNVREKNSSLEEAKMNAIVGRSQQQFLARIGAIELEDVSKSTTTPSLNQQYTILPWVDGVARLVLILGLEDVSAITRAASAIADASINEHMRNAFKEAGAIKPLVQLLGHDNESLQEAAANALERLCVSHEICQTIELEGVLSPLATILKNANTSKKLLEKAVGILFQIFDLGKDMKRKNGNQVINGSSGKLYATSNSKQNGILKTVDGISLSEVAERKNIIDSSIISLLINMLRTSPPTWQVKAASILEYIAASESHATMISASDIEAGLDDVLQQASSGGTEDNIDDQFELDPVRAEEIGLAIAAAARLLTKLLNLEQFRNKIDSARFILLLRNILKSDIPLHSKNWVAACLVKLESLAHSEIKLEKPVDMEVTIYETIPRLLEQMEKSFSLDNREAAAIELNRVVSRGGVECTRAVANAGGIFSLVKLLEEGTGEALEATLAVLYNLGMDSENHSAMIAAGAVPLLKRIVRSEGPYWTRALNLLRCLPT</sequence>
<gene>
    <name evidence="3" type="ORF">A4U43_C05F27850</name>
</gene>
<dbReference type="Gramene" id="ONK69883">
    <property type="protein sequence ID" value="ONK69883"/>
    <property type="gene ID" value="A4U43_C05F27850"/>
</dbReference>
<dbReference type="InterPro" id="IPR016024">
    <property type="entry name" value="ARM-type_fold"/>
</dbReference>
<feature type="compositionally biased region" description="Low complexity" evidence="2">
    <location>
        <begin position="18"/>
        <end position="38"/>
    </location>
</feature>
<dbReference type="Gene3D" id="1.25.10.10">
    <property type="entry name" value="Leucine-rich Repeat Variant"/>
    <property type="match status" value="3"/>
</dbReference>
<dbReference type="Proteomes" id="UP000243459">
    <property type="component" value="Chromosome 5"/>
</dbReference>
<reference evidence="4" key="1">
    <citation type="journal article" date="2017" name="Nat. Commun.">
        <title>The asparagus genome sheds light on the origin and evolution of a young Y chromosome.</title>
        <authorList>
            <person name="Harkess A."/>
            <person name="Zhou J."/>
            <person name="Xu C."/>
            <person name="Bowers J.E."/>
            <person name="Van der Hulst R."/>
            <person name="Ayyampalayam S."/>
            <person name="Mercati F."/>
            <person name="Riccardi P."/>
            <person name="McKain M.R."/>
            <person name="Kakrana A."/>
            <person name="Tang H."/>
            <person name="Ray J."/>
            <person name="Groenendijk J."/>
            <person name="Arikit S."/>
            <person name="Mathioni S.M."/>
            <person name="Nakano M."/>
            <person name="Shan H."/>
            <person name="Telgmann-Rauber A."/>
            <person name="Kanno A."/>
            <person name="Yue Z."/>
            <person name="Chen H."/>
            <person name="Li W."/>
            <person name="Chen Y."/>
            <person name="Xu X."/>
            <person name="Zhang Y."/>
            <person name="Luo S."/>
            <person name="Chen H."/>
            <person name="Gao J."/>
            <person name="Mao Z."/>
            <person name="Pires J.C."/>
            <person name="Luo M."/>
            <person name="Kudrna D."/>
            <person name="Wing R.A."/>
            <person name="Meyers B.C."/>
            <person name="Yi K."/>
            <person name="Kong H."/>
            <person name="Lavrijsen P."/>
            <person name="Sunseri F."/>
            <person name="Falavigna A."/>
            <person name="Ye Y."/>
            <person name="Leebens-Mack J.H."/>
            <person name="Chen G."/>
        </authorList>
    </citation>
    <scope>NUCLEOTIDE SEQUENCE [LARGE SCALE GENOMIC DNA]</scope>
    <source>
        <strain evidence="4">cv. DH0086</strain>
    </source>
</reference>
<protein>
    <submittedName>
        <fullName evidence="3">Uncharacterized protein</fullName>
    </submittedName>
</protein>
<dbReference type="Pfam" id="PF00514">
    <property type="entry name" value="Arm"/>
    <property type="match status" value="1"/>
</dbReference>
<dbReference type="PANTHER" id="PTHR47451">
    <property type="entry name" value="ARM REPEAT SUPERFAMILY PROTEIN"/>
    <property type="match status" value="1"/>
</dbReference>
<dbReference type="InterPro" id="IPR011989">
    <property type="entry name" value="ARM-like"/>
</dbReference>
<evidence type="ECO:0000256" key="2">
    <source>
        <dbReference type="SAM" id="MobiDB-lite"/>
    </source>
</evidence>
<dbReference type="OrthoDB" id="409644at2759"/>
<feature type="repeat" description="ARM" evidence="1">
    <location>
        <begin position="777"/>
        <end position="819"/>
    </location>
</feature>
<feature type="region of interest" description="Disordered" evidence="2">
    <location>
        <begin position="1"/>
        <end position="87"/>
    </location>
</feature>
<evidence type="ECO:0000256" key="1">
    <source>
        <dbReference type="PROSITE-ProRule" id="PRU00259"/>
    </source>
</evidence>
<dbReference type="SUPFAM" id="SSF48371">
    <property type="entry name" value="ARM repeat"/>
    <property type="match status" value="2"/>
</dbReference>
<name>A0A5P1EWK5_ASPOF</name>
<dbReference type="OMA" id="QSICTLW"/>
<evidence type="ECO:0000313" key="4">
    <source>
        <dbReference type="Proteomes" id="UP000243459"/>
    </source>
</evidence>
<feature type="repeat" description="ARM" evidence="1">
    <location>
        <begin position="494"/>
        <end position="523"/>
    </location>
</feature>
<dbReference type="PROSITE" id="PS50176">
    <property type="entry name" value="ARM_REPEAT"/>
    <property type="match status" value="4"/>
</dbReference>
<proteinExistence type="predicted"/>
<keyword evidence="4" id="KW-1185">Reference proteome</keyword>
<feature type="region of interest" description="Disordered" evidence="2">
    <location>
        <begin position="323"/>
        <end position="343"/>
    </location>
</feature>
<feature type="repeat" description="ARM" evidence="1">
    <location>
        <begin position="453"/>
        <end position="495"/>
    </location>
</feature>
<dbReference type="EMBL" id="CM007385">
    <property type="protein sequence ID" value="ONK69883.1"/>
    <property type="molecule type" value="Genomic_DNA"/>
</dbReference>
<dbReference type="InterPro" id="IPR000225">
    <property type="entry name" value="Armadillo"/>
</dbReference>
<accession>A0A5P1EWK5</accession>
<evidence type="ECO:0000313" key="3">
    <source>
        <dbReference type="EMBL" id="ONK69883.1"/>
    </source>
</evidence>
<organism evidence="3 4">
    <name type="scientific">Asparagus officinalis</name>
    <name type="common">Garden asparagus</name>
    <dbReference type="NCBI Taxonomy" id="4686"/>
    <lineage>
        <taxon>Eukaryota</taxon>
        <taxon>Viridiplantae</taxon>
        <taxon>Streptophyta</taxon>
        <taxon>Embryophyta</taxon>
        <taxon>Tracheophyta</taxon>
        <taxon>Spermatophyta</taxon>
        <taxon>Magnoliopsida</taxon>
        <taxon>Liliopsida</taxon>
        <taxon>Asparagales</taxon>
        <taxon>Asparagaceae</taxon>
        <taxon>Asparagoideae</taxon>
        <taxon>Asparagus</taxon>
    </lineage>
</organism>